<organism evidence="1 2">
    <name type="scientific">Pseudomonas eucalypticola</name>
    <dbReference type="NCBI Taxonomy" id="2599595"/>
    <lineage>
        <taxon>Bacteria</taxon>
        <taxon>Pseudomonadati</taxon>
        <taxon>Pseudomonadota</taxon>
        <taxon>Gammaproteobacteria</taxon>
        <taxon>Pseudomonadales</taxon>
        <taxon>Pseudomonadaceae</taxon>
        <taxon>Pseudomonas</taxon>
    </lineage>
</organism>
<evidence type="ECO:0000313" key="2">
    <source>
        <dbReference type="Proteomes" id="UP000509568"/>
    </source>
</evidence>
<dbReference type="Pfam" id="PF07867">
    <property type="entry name" value="DUF1654"/>
    <property type="match status" value="1"/>
</dbReference>
<reference evidence="1 2" key="1">
    <citation type="submission" date="2020-06" db="EMBL/GenBank/DDBJ databases">
        <title>Pseudomonas eucalypticola sp. nov., an endophyte of Eucalyptus dunnii leaves with biocontrol ability of eucalyptus leaf blight.</title>
        <authorList>
            <person name="Liu Y."/>
            <person name="Song Z."/>
            <person name="Zeng H."/>
            <person name="Lu M."/>
            <person name="Wang X."/>
            <person name="Lian X."/>
            <person name="Zhang Q."/>
        </authorList>
    </citation>
    <scope>NUCLEOTIDE SEQUENCE [LARGE SCALE GENOMIC DNA]</scope>
    <source>
        <strain evidence="1 2">NP-1</strain>
    </source>
</reference>
<sequence>MAQKAPAQRQQMTGAERLGLRVSAMINHPLAQVQRWVTIHQLDTDAQEDWDAILEVLASTDGIDLTFHDDGSVTVKWEAQESDEPTAAAVAEDQAIIWDRSEEEEAVPF</sequence>
<dbReference type="KEGG" id="pez:HWQ56_19500"/>
<gene>
    <name evidence="1" type="ORF">HWQ56_19500</name>
</gene>
<dbReference type="InterPro" id="IPR012449">
    <property type="entry name" value="Phage_F116_Orf28"/>
</dbReference>
<protein>
    <submittedName>
        <fullName evidence="1">DUF1654 domain-containing protein</fullName>
    </submittedName>
</protein>
<keyword evidence="2" id="KW-1185">Reference proteome</keyword>
<proteinExistence type="predicted"/>
<dbReference type="AlphaFoldDB" id="A0A7D5DC31"/>
<dbReference type="Proteomes" id="UP000509568">
    <property type="component" value="Chromosome"/>
</dbReference>
<accession>A0A7D5DC31</accession>
<evidence type="ECO:0000313" key="1">
    <source>
        <dbReference type="EMBL" id="QKZ07738.1"/>
    </source>
</evidence>
<name>A0A7D5DC31_9PSED</name>
<dbReference type="EMBL" id="CP056030">
    <property type="protein sequence ID" value="QKZ07738.1"/>
    <property type="molecule type" value="Genomic_DNA"/>
</dbReference>